<dbReference type="RefSeq" id="WP_127163625.1">
    <property type="nucleotide sequence ID" value="NZ_CP029822.1"/>
</dbReference>
<dbReference type="Gene3D" id="3.30.479.30">
    <property type="entry name" value="Band 7 domain"/>
    <property type="match status" value="1"/>
</dbReference>
<dbReference type="KEGG" id="emo:DM558_09135"/>
<dbReference type="InterPro" id="IPR036013">
    <property type="entry name" value="Band_7/SPFH_dom_sf"/>
</dbReference>
<name>A0A3Q9JLJ9_9GAMM</name>
<gene>
    <name evidence="4" type="ORF">DM558_09135</name>
</gene>
<proteinExistence type="predicted"/>
<dbReference type="AlphaFoldDB" id="A0A3Q9JLJ9"/>
<evidence type="ECO:0000256" key="1">
    <source>
        <dbReference type="ARBA" id="ARBA00004167"/>
    </source>
</evidence>
<dbReference type="PANTHER" id="PTHR42911">
    <property type="entry name" value="MODULATOR OF FTSH PROTEASE HFLC"/>
    <property type="match status" value="1"/>
</dbReference>
<evidence type="ECO:0000313" key="4">
    <source>
        <dbReference type="EMBL" id="AZS50931.1"/>
    </source>
</evidence>
<dbReference type="GO" id="GO:0016020">
    <property type="term" value="C:membrane"/>
    <property type="evidence" value="ECO:0007669"/>
    <property type="project" value="UniProtKB-SubCell"/>
</dbReference>
<evidence type="ECO:0000259" key="3">
    <source>
        <dbReference type="Pfam" id="PF01145"/>
    </source>
</evidence>
<comment type="subcellular location">
    <subcellularLocation>
        <location evidence="1">Membrane</location>
        <topology evidence="1">Single-pass membrane protein</topology>
    </subcellularLocation>
</comment>
<accession>A0A3Q9JLJ9</accession>
<keyword evidence="5" id="KW-1185">Reference proteome</keyword>
<dbReference type="PANTHER" id="PTHR42911:SF2">
    <property type="entry name" value="PROHIBITIN FAMILY PROTEIN"/>
    <property type="match status" value="1"/>
</dbReference>
<evidence type="ECO:0000313" key="5">
    <source>
        <dbReference type="Proteomes" id="UP000273143"/>
    </source>
</evidence>
<reference evidence="5" key="1">
    <citation type="submission" date="2018-06" db="EMBL/GenBank/DDBJ databases">
        <title>Complete genome of Pseudomonas insecticola strain QZS01.</title>
        <authorList>
            <person name="Wang J."/>
            <person name="Su Q."/>
        </authorList>
    </citation>
    <scope>NUCLEOTIDE SEQUENCE [LARGE SCALE GENOMIC DNA]</scope>
    <source>
        <strain evidence="5">QZS01</strain>
    </source>
</reference>
<dbReference type="SUPFAM" id="SSF117892">
    <property type="entry name" value="Band 7/SPFH domain"/>
    <property type="match status" value="1"/>
</dbReference>
<evidence type="ECO:0000256" key="2">
    <source>
        <dbReference type="SAM" id="Coils"/>
    </source>
</evidence>
<dbReference type="Pfam" id="PF01145">
    <property type="entry name" value="Band_7"/>
    <property type="match status" value="1"/>
</dbReference>
<protein>
    <submittedName>
        <fullName evidence="4">Prohibitin family protein</fullName>
    </submittedName>
</protein>
<feature type="coiled-coil region" evidence="2">
    <location>
        <begin position="202"/>
        <end position="243"/>
    </location>
</feature>
<sequence>MKPLLSKCTKLKWPLITIAVLGAIGYGVYKKPPFTTVHSNELGIRTNLLTGNTTQFKQGSAIVIPGINSFKRISLKDRVLQPKAIASSASKEALQSLEGLSIGANVIIRYNVNETNLLNTYASIPDNDKQVVESAFYGIAYKIFSKYTVREIFSSKRDEITETLENSLKPLLAHDGLALKSIQLGSIDLPSDYRKGMDSLLAEELASEKMRYTIELQKKKLQAKELEAESEKQRREIAAQAEAKTQIIAAQAQEEAMKHIIPFKQRQIEQRKLEAEADTAARIQEAQGNAKARIIEADGEASARKKLAESDAYRIEQIGKANANQMAKEGELISKHPGLIQKAMVDKLSDKIQVIIAPPSTSGFVGDNLLGNGSRD</sequence>
<organism evidence="4 5">
    <name type="scientific">Entomomonas moraniae</name>
    <dbReference type="NCBI Taxonomy" id="2213226"/>
    <lineage>
        <taxon>Bacteria</taxon>
        <taxon>Pseudomonadati</taxon>
        <taxon>Pseudomonadota</taxon>
        <taxon>Gammaproteobacteria</taxon>
        <taxon>Pseudomonadales</taxon>
        <taxon>Pseudomonadaceae</taxon>
        <taxon>Entomomonas</taxon>
    </lineage>
</organism>
<keyword evidence="2" id="KW-0175">Coiled coil</keyword>
<feature type="domain" description="Band 7" evidence="3">
    <location>
        <begin position="36"/>
        <end position="217"/>
    </location>
</feature>
<dbReference type="InterPro" id="IPR001107">
    <property type="entry name" value="Band_7"/>
</dbReference>
<dbReference type="EMBL" id="CP029822">
    <property type="protein sequence ID" value="AZS50931.1"/>
    <property type="molecule type" value="Genomic_DNA"/>
</dbReference>
<dbReference type="Proteomes" id="UP000273143">
    <property type="component" value="Chromosome"/>
</dbReference>